<reference evidence="1" key="1">
    <citation type="submission" date="2020-11" db="EMBL/GenBank/DDBJ databases">
        <authorList>
            <person name="Konstantinou D."/>
            <person name="Gkelis S."/>
            <person name="Popin R."/>
            <person name="Fewer D."/>
            <person name="Sivonen K."/>
        </authorList>
    </citation>
    <scope>NUCLEOTIDE SEQUENCE</scope>
    <source>
        <strain evidence="1">TAU-MAC 1115</strain>
    </source>
</reference>
<dbReference type="EMBL" id="JADOES010000067">
    <property type="protein sequence ID" value="MBT9317937.1"/>
    <property type="molecule type" value="Genomic_DNA"/>
</dbReference>
<evidence type="ECO:0000313" key="1">
    <source>
        <dbReference type="EMBL" id="MBT9317937.1"/>
    </source>
</evidence>
<name>A0A947GMX8_9CYAN</name>
<comment type="caution">
    <text evidence="1">The sequence shown here is derived from an EMBL/GenBank/DDBJ whole genome shotgun (WGS) entry which is preliminary data.</text>
</comment>
<accession>A0A947GMX8</accession>
<proteinExistence type="predicted"/>
<evidence type="ECO:0000313" key="2">
    <source>
        <dbReference type="Proteomes" id="UP000717364"/>
    </source>
</evidence>
<dbReference type="AlphaFoldDB" id="A0A947GMX8"/>
<sequence>MSQLYRSAENHPQYEICVKGHLAPHWSDWFEGFAMAEGRSWTIALKDNGETLLSGPVIDQAALYGVLIKVRDLGLPLISVMPVRPKQPTESNQGA</sequence>
<dbReference type="RefSeq" id="WP_215610998.1">
    <property type="nucleotide sequence ID" value="NZ_JADOES010000067.1"/>
</dbReference>
<gene>
    <name evidence="1" type="ORF">IXB50_21195</name>
</gene>
<reference evidence="1" key="2">
    <citation type="journal article" date="2021" name="Mar. Drugs">
        <title>Genome Reduction and Secondary Metabolism of the Marine Sponge-Associated Cyanobacterium Leptothoe.</title>
        <authorList>
            <person name="Konstantinou D."/>
            <person name="Popin R.V."/>
            <person name="Fewer D.P."/>
            <person name="Sivonen K."/>
            <person name="Gkelis S."/>
        </authorList>
    </citation>
    <scope>NUCLEOTIDE SEQUENCE</scope>
    <source>
        <strain evidence="1">TAU-MAC 1115</strain>
    </source>
</reference>
<keyword evidence="2" id="KW-1185">Reference proteome</keyword>
<dbReference type="Proteomes" id="UP000717364">
    <property type="component" value="Unassembled WGS sequence"/>
</dbReference>
<organism evidence="1 2">
    <name type="scientific">Leptothoe spongobia TAU-MAC 1115</name>
    <dbReference type="NCBI Taxonomy" id="1967444"/>
    <lineage>
        <taxon>Bacteria</taxon>
        <taxon>Bacillati</taxon>
        <taxon>Cyanobacteriota</taxon>
        <taxon>Cyanophyceae</taxon>
        <taxon>Nodosilineales</taxon>
        <taxon>Cymatolegaceae</taxon>
        <taxon>Leptothoe</taxon>
        <taxon>Leptothoe spongobia</taxon>
    </lineage>
</organism>
<protein>
    <submittedName>
        <fullName evidence="1">Uncharacterized protein</fullName>
    </submittedName>
</protein>